<evidence type="ECO:0000256" key="12">
    <source>
        <dbReference type="ARBA" id="ARBA00025198"/>
    </source>
</evidence>
<keyword evidence="7 16" id="KW-0375">Hydrogen ion transport</keyword>
<dbReference type="SUPFAM" id="SSF81573">
    <property type="entry name" value="F1F0 ATP synthase subunit B, membrane domain"/>
    <property type="match status" value="1"/>
</dbReference>
<dbReference type="GO" id="GO:0045259">
    <property type="term" value="C:proton-transporting ATP synthase complex"/>
    <property type="evidence" value="ECO:0007669"/>
    <property type="project" value="UniProtKB-KW"/>
</dbReference>
<feature type="transmembrane region" description="Helical" evidence="16">
    <location>
        <begin position="12"/>
        <end position="29"/>
    </location>
</feature>
<comment type="subcellular location">
    <subcellularLocation>
        <location evidence="16">Cell membrane</location>
        <topology evidence="16">Single-pass membrane protein</topology>
    </subcellularLocation>
    <subcellularLocation>
        <location evidence="15">Endomembrane system</location>
        <topology evidence="15">Single-pass membrane protein</topology>
    </subcellularLocation>
</comment>
<keyword evidence="5 16" id="KW-0138">CF(0)</keyword>
<dbReference type="HAMAP" id="MF_01398">
    <property type="entry name" value="ATP_synth_b_bprime"/>
    <property type="match status" value="1"/>
</dbReference>
<reference evidence="19" key="1">
    <citation type="submission" date="2018-01" db="EMBL/GenBank/DDBJ databases">
        <authorList>
            <person name="Yu X.-D."/>
        </authorList>
    </citation>
    <scope>NUCLEOTIDE SEQUENCE</scope>
    <source>
        <strain evidence="19">ZX-21</strain>
    </source>
</reference>
<keyword evidence="8 16" id="KW-1133">Transmembrane helix</keyword>
<dbReference type="Gene3D" id="1.20.5.620">
    <property type="entry name" value="F1F0 ATP synthase subunit B, membrane domain"/>
    <property type="match status" value="1"/>
</dbReference>
<keyword evidence="19" id="KW-0378">Hydrolase</keyword>
<protein>
    <recommendedName>
        <fullName evidence="16">ATP synthase subunit b</fullName>
    </recommendedName>
    <alternativeName>
        <fullName evidence="16">ATP synthase F(0) sector subunit b</fullName>
    </alternativeName>
    <alternativeName>
        <fullName evidence="16">ATPase subunit I</fullName>
    </alternativeName>
    <alternativeName>
        <fullName evidence="16">F-type ATPase subunit b</fullName>
        <shortName evidence="16">F-ATPase subunit b</shortName>
    </alternativeName>
</protein>
<evidence type="ECO:0000256" key="2">
    <source>
        <dbReference type="ARBA" id="ARBA00022448"/>
    </source>
</evidence>
<accession>A0A2S4HDM4</accession>
<proteinExistence type="inferred from homology"/>
<organism evidence="19 20">
    <name type="scientific">Zhongshania marina</name>
    <dbReference type="NCBI Taxonomy" id="2304603"/>
    <lineage>
        <taxon>Bacteria</taxon>
        <taxon>Pseudomonadati</taxon>
        <taxon>Pseudomonadota</taxon>
        <taxon>Gammaproteobacteria</taxon>
        <taxon>Cellvibrionales</taxon>
        <taxon>Spongiibacteraceae</taxon>
        <taxon>Zhongshania</taxon>
    </lineage>
</organism>
<dbReference type="GO" id="GO:0012505">
    <property type="term" value="C:endomembrane system"/>
    <property type="evidence" value="ECO:0007669"/>
    <property type="project" value="UniProtKB-SubCell"/>
</dbReference>
<comment type="similarity">
    <text evidence="1 16 17">Belongs to the ATPase B chain family.</text>
</comment>
<gene>
    <name evidence="16" type="primary">atpF</name>
    <name evidence="19" type="ORF">C0068_13770</name>
</gene>
<dbReference type="GO" id="GO:0046961">
    <property type="term" value="F:proton-transporting ATPase activity, rotational mechanism"/>
    <property type="evidence" value="ECO:0007669"/>
    <property type="project" value="TreeGrafter"/>
</dbReference>
<evidence type="ECO:0000256" key="8">
    <source>
        <dbReference type="ARBA" id="ARBA00022989"/>
    </source>
</evidence>
<dbReference type="CDD" id="cd06503">
    <property type="entry name" value="ATP-synt_Fo_b"/>
    <property type="match status" value="1"/>
</dbReference>
<keyword evidence="11 16" id="KW-0066">ATP synthesis</keyword>
<keyword evidence="4" id="KW-0997">Cell inner membrane</keyword>
<dbReference type="NCBIfam" id="NF004411">
    <property type="entry name" value="PRK05759.1-2"/>
    <property type="match status" value="1"/>
</dbReference>
<evidence type="ECO:0000313" key="19">
    <source>
        <dbReference type="EMBL" id="POP52070.1"/>
    </source>
</evidence>
<dbReference type="RefSeq" id="WP_103685053.1">
    <property type="nucleotide sequence ID" value="NZ_PQGG01000031.1"/>
</dbReference>
<evidence type="ECO:0000256" key="9">
    <source>
        <dbReference type="ARBA" id="ARBA00023065"/>
    </source>
</evidence>
<keyword evidence="2 16" id="KW-0813">Transport</keyword>
<evidence type="ECO:0000256" key="15">
    <source>
        <dbReference type="ARBA" id="ARBA00037847"/>
    </source>
</evidence>
<evidence type="ECO:0000256" key="11">
    <source>
        <dbReference type="ARBA" id="ARBA00023310"/>
    </source>
</evidence>
<evidence type="ECO:0000256" key="13">
    <source>
        <dbReference type="ARBA" id="ARBA00025614"/>
    </source>
</evidence>
<keyword evidence="6 16" id="KW-0812">Transmembrane</keyword>
<dbReference type="NCBIfam" id="TIGR01144">
    <property type="entry name" value="ATP_synt_b"/>
    <property type="match status" value="1"/>
</dbReference>
<evidence type="ECO:0000256" key="18">
    <source>
        <dbReference type="SAM" id="Coils"/>
    </source>
</evidence>
<dbReference type="GO" id="GO:0005886">
    <property type="term" value="C:plasma membrane"/>
    <property type="evidence" value="ECO:0007669"/>
    <property type="project" value="UniProtKB-SubCell"/>
</dbReference>
<dbReference type="Proteomes" id="UP000237222">
    <property type="component" value="Unassembled WGS sequence"/>
</dbReference>
<dbReference type="InterPro" id="IPR005864">
    <property type="entry name" value="ATP_synth_F0_bsu_bac"/>
</dbReference>
<dbReference type="GO" id="GO:0016787">
    <property type="term" value="F:hydrolase activity"/>
    <property type="evidence" value="ECO:0007669"/>
    <property type="project" value="UniProtKB-KW"/>
</dbReference>
<dbReference type="InterPro" id="IPR050059">
    <property type="entry name" value="ATP_synthase_B_chain"/>
</dbReference>
<keyword evidence="18" id="KW-0175">Coiled coil</keyword>
<evidence type="ECO:0000256" key="1">
    <source>
        <dbReference type="ARBA" id="ARBA00005513"/>
    </source>
</evidence>
<keyword evidence="10 16" id="KW-0472">Membrane</keyword>
<evidence type="ECO:0000256" key="3">
    <source>
        <dbReference type="ARBA" id="ARBA00022475"/>
    </source>
</evidence>
<dbReference type="GO" id="GO:0046933">
    <property type="term" value="F:proton-transporting ATP synthase activity, rotational mechanism"/>
    <property type="evidence" value="ECO:0007669"/>
    <property type="project" value="UniProtKB-UniRule"/>
</dbReference>
<keyword evidence="9 16" id="KW-0406">Ion transport</keyword>
<name>A0A2S4HDM4_9GAMM</name>
<dbReference type="EMBL" id="PQGG01000031">
    <property type="protein sequence ID" value="POP52070.1"/>
    <property type="molecule type" value="Genomic_DNA"/>
</dbReference>
<sequence>MNINLTLIGQSISFLFFVWFSYKFVWGYIRTAMDEREKQIADGLDAADRAGRDLELAQEKATKQLREAKAEAATIIDAANKRASQIVEEAKDVARTEGERLKAAAEAQIEQDVNRAKEQLRSQVAKLALVGAEKVLEASIDESVHKDMVDKLAASL</sequence>
<dbReference type="Pfam" id="PF00430">
    <property type="entry name" value="ATP-synt_B"/>
    <property type="match status" value="1"/>
</dbReference>
<dbReference type="InterPro" id="IPR028987">
    <property type="entry name" value="ATP_synth_B-like_membr_sf"/>
</dbReference>
<dbReference type="AlphaFoldDB" id="A0A2S4HDM4"/>
<comment type="function">
    <text evidence="12 16">F(1)F(0) ATP synthase produces ATP from ADP in the presence of a proton or sodium gradient. F-type ATPases consist of two structural domains, F(1) containing the extramembraneous catalytic core and F(0) containing the membrane proton channel, linked together by a central stalk and a peripheral stalk. During catalysis, ATP synthesis in the catalytic domain of F(1) is coupled via a rotary mechanism of the central stalk subunits to proton translocation.</text>
</comment>
<evidence type="ECO:0000256" key="16">
    <source>
        <dbReference type="HAMAP-Rule" id="MF_01398"/>
    </source>
</evidence>
<keyword evidence="3 16" id="KW-1003">Cell membrane</keyword>
<dbReference type="PANTHER" id="PTHR33445">
    <property type="entry name" value="ATP SYNTHASE SUBUNIT B', CHLOROPLASTIC"/>
    <property type="match status" value="1"/>
</dbReference>
<evidence type="ECO:0000256" key="17">
    <source>
        <dbReference type="RuleBase" id="RU003848"/>
    </source>
</evidence>
<comment type="subunit">
    <text evidence="14">F-type ATPases have 2 components, F(1) - the catalytic core - and F(0) - the membrane proton channel. F(1) has five subunits: alpha(3), beta(3), gamma(1), delta(1), epsilon(1). F(0) has four main subunits: a(1), b(2) and c(10-14). The alpha and beta chains form an alternating ring which encloses part of the gamma chain. F(1) is attached to F(0) by a central stalk formed by the gamma and epsilon chains, while a peripheral stalk is formed by the delta and b chains.</text>
</comment>
<feature type="coiled-coil region" evidence="18">
    <location>
        <begin position="51"/>
        <end position="78"/>
    </location>
</feature>
<evidence type="ECO:0000256" key="10">
    <source>
        <dbReference type="ARBA" id="ARBA00023136"/>
    </source>
</evidence>
<dbReference type="FunFam" id="1.20.5.620:FF:000001">
    <property type="entry name" value="ATP synthase subunit b"/>
    <property type="match status" value="1"/>
</dbReference>
<evidence type="ECO:0000256" key="5">
    <source>
        <dbReference type="ARBA" id="ARBA00022547"/>
    </source>
</evidence>
<comment type="function">
    <text evidence="13">Component of the F(0) channel, it forms part of the peripheral stalk, linking F(1) to F(0). The b'-subunit is a diverged and duplicated form of b found in plants and photosynthetic bacteria.</text>
</comment>
<comment type="subunit">
    <text evidence="16">F-type ATPases have 2 components, F(1) - the catalytic core - and F(0) - the membrane proton channel. F(1) has five subunits: alpha(3), beta(3), gamma(1), delta(1), epsilon(1). F(0) has three main subunits: a(1), b(2) and c(10-14). The alpha and beta chains form an alternating ring which encloses part of the gamma chain. F(1) is attached to F(0) by a central stalk formed by the gamma and epsilon chains, while a peripheral stalk is formed by the delta and b chains.</text>
</comment>
<dbReference type="InterPro" id="IPR002146">
    <property type="entry name" value="ATP_synth_b/b'su_bac/chlpt"/>
</dbReference>
<evidence type="ECO:0000256" key="14">
    <source>
        <dbReference type="ARBA" id="ARBA00026054"/>
    </source>
</evidence>
<evidence type="ECO:0000313" key="20">
    <source>
        <dbReference type="Proteomes" id="UP000237222"/>
    </source>
</evidence>
<evidence type="ECO:0000256" key="7">
    <source>
        <dbReference type="ARBA" id="ARBA00022781"/>
    </source>
</evidence>
<evidence type="ECO:0000256" key="6">
    <source>
        <dbReference type="ARBA" id="ARBA00022692"/>
    </source>
</evidence>
<evidence type="ECO:0000256" key="4">
    <source>
        <dbReference type="ARBA" id="ARBA00022519"/>
    </source>
</evidence>
<comment type="caution">
    <text evidence="19">The sequence shown here is derived from an EMBL/GenBank/DDBJ whole genome shotgun (WGS) entry which is preliminary data.</text>
</comment>
<dbReference type="OrthoDB" id="9788020at2"/>
<dbReference type="PANTHER" id="PTHR33445:SF1">
    <property type="entry name" value="ATP SYNTHASE SUBUNIT B"/>
    <property type="match status" value="1"/>
</dbReference>